<organism evidence="1 2">
    <name type="scientific">Hibiscus sabdariffa</name>
    <name type="common">roselle</name>
    <dbReference type="NCBI Taxonomy" id="183260"/>
    <lineage>
        <taxon>Eukaryota</taxon>
        <taxon>Viridiplantae</taxon>
        <taxon>Streptophyta</taxon>
        <taxon>Embryophyta</taxon>
        <taxon>Tracheophyta</taxon>
        <taxon>Spermatophyta</taxon>
        <taxon>Magnoliopsida</taxon>
        <taxon>eudicotyledons</taxon>
        <taxon>Gunneridae</taxon>
        <taxon>Pentapetalae</taxon>
        <taxon>rosids</taxon>
        <taxon>malvids</taxon>
        <taxon>Malvales</taxon>
        <taxon>Malvaceae</taxon>
        <taxon>Malvoideae</taxon>
        <taxon>Hibiscus</taxon>
    </lineage>
</organism>
<comment type="caution">
    <text evidence="1">The sequence shown here is derived from an EMBL/GenBank/DDBJ whole genome shotgun (WGS) entry which is preliminary data.</text>
</comment>
<protein>
    <recommendedName>
        <fullName evidence="3">Secreted protein</fullName>
    </recommendedName>
</protein>
<dbReference type="Proteomes" id="UP001396334">
    <property type="component" value="Unassembled WGS sequence"/>
</dbReference>
<name>A0ABR2T9E1_9ROSI</name>
<keyword evidence="2" id="KW-1185">Reference proteome</keyword>
<evidence type="ECO:0008006" key="3">
    <source>
        <dbReference type="Google" id="ProtNLM"/>
    </source>
</evidence>
<gene>
    <name evidence="1" type="ORF">V6N11_050288</name>
</gene>
<proteinExistence type="predicted"/>
<reference evidence="1 2" key="1">
    <citation type="journal article" date="2024" name="G3 (Bethesda)">
        <title>Genome assembly of Hibiscus sabdariffa L. provides insights into metabolisms of medicinal natural products.</title>
        <authorList>
            <person name="Kim T."/>
        </authorList>
    </citation>
    <scope>NUCLEOTIDE SEQUENCE [LARGE SCALE GENOMIC DNA]</scope>
    <source>
        <strain evidence="1">TK-2024</strain>
        <tissue evidence="1">Old leaves</tissue>
    </source>
</reference>
<dbReference type="EMBL" id="JBBPBN010000007">
    <property type="protein sequence ID" value="KAK9034110.1"/>
    <property type="molecule type" value="Genomic_DNA"/>
</dbReference>
<sequence length="103" mass="11042">MQALPGLYARTIAAIGGTALATHWMLCEIAPLPYLSCTTGCLCPTSHRADLLRYNVLSCIARCPCQSFMSWGPCLVSPRLAFPIPCMPCCVPMDPSPGLESLP</sequence>
<evidence type="ECO:0000313" key="2">
    <source>
        <dbReference type="Proteomes" id="UP001396334"/>
    </source>
</evidence>
<evidence type="ECO:0000313" key="1">
    <source>
        <dbReference type="EMBL" id="KAK9034110.1"/>
    </source>
</evidence>
<accession>A0ABR2T9E1</accession>